<feature type="transmembrane region" description="Helical" evidence="1">
    <location>
        <begin position="53"/>
        <end position="74"/>
    </location>
</feature>
<protein>
    <submittedName>
        <fullName evidence="2">Uncharacterized protein</fullName>
    </submittedName>
</protein>
<evidence type="ECO:0000313" key="2">
    <source>
        <dbReference type="EMBL" id="PXA02871.1"/>
    </source>
</evidence>
<accession>A0A317ZHM6</accession>
<keyword evidence="1" id="KW-1133">Transmembrane helix</keyword>
<keyword evidence="1" id="KW-0472">Membrane</keyword>
<organism evidence="2 3">
    <name type="scientific">Coraliomargarita sinensis</name>
    <dbReference type="NCBI Taxonomy" id="2174842"/>
    <lineage>
        <taxon>Bacteria</taxon>
        <taxon>Pseudomonadati</taxon>
        <taxon>Verrucomicrobiota</taxon>
        <taxon>Opitutia</taxon>
        <taxon>Puniceicoccales</taxon>
        <taxon>Coraliomargaritaceae</taxon>
        <taxon>Coraliomargarita</taxon>
    </lineage>
</organism>
<comment type="caution">
    <text evidence="2">The sequence shown here is derived from an EMBL/GenBank/DDBJ whole genome shotgun (WGS) entry which is preliminary data.</text>
</comment>
<keyword evidence="1" id="KW-0812">Transmembrane</keyword>
<gene>
    <name evidence="2" type="ORF">DDZ13_14880</name>
</gene>
<evidence type="ECO:0000313" key="3">
    <source>
        <dbReference type="Proteomes" id="UP000247099"/>
    </source>
</evidence>
<proteinExistence type="predicted"/>
<dbReference type="AlphaFoldDB" id="A0A317ZHM6"/>
<dbReference type="InParanoid" id="A0A317ZHM6"/>
<keyword evidence="3" id="KW-1185">Reference proteome</keyword>
<name>A0A317ZHM6_9BACT</name>
<dbReference type="EMBL" id="QHJQ01000018">
    <property type="protein sequence ID" value="PXA02871.1"/>
    <property type="molecule type" value="Genomic_DNA"/>
</dbReference>
<dbReference type="RefSeq" id="WP_110132252.1">
    <property type="nucleotide sequence ID" value="NZ_QHJQ01000018.1"/>
</dbReference>
<reference evidence="2 3" key="1">
    <citation type="submission" date="2018-05" db="EMBL/GenBank/DDBJ databases">
        <title>Coraliomargarita sinensis sp. nov., isolated from a marine solar saltern.</title>
        <authorList>
            <person name="Zhou L.Y."/>
        </authorList>
    </citation>
    <scope>NUCLEOTIDE SEQUENCE [LARGE SCALE GENOMIC DNA]</scope>
    <source>
        <strain evidence="2 3">WN38</strain>
    </source>
</reference>
<sequence>MKPKLIVVLIAALAIAISALIHQKMNHLANIPESKMTTEERVIMEKEIKQNRAIAQAFLIGGLATLVGSQFIFAKKHKRDSSTG</sequence>
<evidence type="ECO:0000256" key="1">
    <source>
        <dbReference type="SAM" id="Phobius"/>
    </source>
</evidence>
<dbReference type="Proteomes" id="UP000247099">
    <property type="component" value="Unassembled WGS sequence"/>
</dbReference>